<protein>
    <submittedName>
        <fullName evidence="2">Uncharacterized protein</fullName>
    </submittedName>
</protein>
<accession>A0ABD1WVU1</accession>
<dbReference type="AlphaFoldDB" id="A0ABD1WVU1"/>
<dbReference type="Proteomes" id="UP001604277">
    <property type="component" value="Unassembled WGS sequence"/>
</dbReference>
<name>A0ABD1WVU1_9LAMI</name>
<feature type="compositionally biased region" description="Basic and acidic residues" evidence="1">
    <location>
        <begin position="194"/>
        <end position="207"/>
    </location>
</feature>
<evidence type="ECO:0000313" key="3">
    <source>
        <dbReference type="Proteomes" id="UP001604277"/>
    </source>
</evidence>
<evidence type="ECO:0000313" key="2">
    <source>
        <dbReference type="EMBL" id="KAL2553779.1"/>
    </source>
</evidence>
<gene>
    <name evidence="2" type="ORF">Fot_07398</name>
</gene>
<organism evidence="2 3">
    <name type="scientific">Forsythia ovata</name>
    <dbReference type="NCBI Taxonomy" id="205694"/>
    <lineage>
        <taxon>Eukaryota</taxon>
        <taxon>Viridiplantae</taxon>
        <taxon>Streptophyta</taxon>
        <taxon>Embryophyta</taxon>
        <taxon>Tracheophyta</taxon>
        <taxon>Spermatophyta</taxon>
        <taxon>Magnoliopsida</taxon>
        <taxon>eudicotyledons</taxon>
        <taxon>Gunneridae</taxon>
        <taxon>Pentapetalae</taxon>
        <taxon>asterids</taxon>
        <taxon>lamiids</taxon>
        <taxon>Lamiales</taxon>
        <taxon>Oleaceae</taxon>
        <taxon>Forsythieae</taxon>
        <taxon>Forsythia</taxon>
    </lineage>
</organism>
<sequence>MRDDDGCPKMVFRRNIVPDVFKHLSFAEYSIDNQEISRRIHWFNCNLQISTTEAPRLNIRSGGVVGEKKDISSQPPVPRTMSVPEVAVPQALEAIVDVSSNVMLASGITVDISSTVPLASRIIVGVSSTIPLASGIIASILSILLLEEFLLSSEDIRRSDKRKMVANDEGKTAMLRRGTEDDGGVRNSRKAKRGREDPSWRVEEHILHSQGTA</sequence>
<keyword evidence="3" id="KW-1185">Reference proteome</keyword>
<feature type="region of interest" description="Disordered" evidence="1">
    <location>
        <begin position="162"/>
        <end position="213"/>
    </location>
</feature>
<reference evidence="3" key="1">
    <citation type="submission" date="2024-07" db="EMBL/GenBank/DDBJ databases">
        <title>Two chromosome-level genome assemblies of Korean endemic species Abeliophyllum distichum and Forsythia ovata (Oleaceae).</title>
        <authorList>
            <person name="Jang H."/>
        </authorList>
    </citation>
    <scope>NUCLEOTIDE SEQUENCE [LARGE SCALE GENOMIC DNA]</scope>
</reference>
<dbReference type="EMBL" id="JBFOLJ010000002">
    <property type="protein sequence ID" value="KAL2553779.1"/>
    <property type="molecule type" value="Genomic_DNA"/>
</dbReference>
<evidence type="ECO:0000256" key="1">
    <source>
        <dbReference type="SAM" id="MobiDB-lite"/>
    </source>
</evidence>
<comment type="caution">
    <text evidence="2">The sequence shown here is derived from an EMBL/GenBank/DDBJ whole genome shotgun (WGS) entry which is preliminary data.</text>
</comment>
<proteinExistence type="predicted"/>
<feature type="compositionally biased region" description="Basic and acidic residues" evidence="1">
    <location>
        <begin position="162"/>
        <end position="184"/>
    </location>
</feature>